<evidence type="ECO:0000313" key="3">
    <source>
        <dbReference type="Proteomes" id="UP000198882"/>
    </source>
</evidence>
<proteinExistence type="predicted"/>
<keyword evidence="1" id="KW-0812">Transmembrane</keyword>
<keyword evidence="1" id="KW-0472">Membrane</keyword>
<dbReference type="AlphaFoldDB" id="A0A1G9FBN0"/>
<organism evidence="2 3">
    <name type="scientific">Natronorubrum texcoconense</name>
    <dbReference type="NCBI Taxonomy" id="1095776"/>
    <lineage>
        <taxon>Archaea</taxon>
        <taxon>Methanobacteriati</taxon>
        <taxon>Methanobacteriota</taxon>
        <taxon>Stenosarchaea group</taxon>
        <taxon>Halobacteria</taxon>
        <taxon>Halobacteriales</taxon>
        <taxon>Natrialbaceae</taxon>
        <taxon>Natronorubrum</taxon>
    </lineage>
</organism>
<protein>
    <submittedName>
        <fullName evidence="2">Thiosulfate dehydrogenase [quinone] large subunit</fullName>
    </submittedName>
</protein>
<feature type="transmembrane region" description="Helical" evidence="1">
    <location>
        <begin position="84"/>
        <end position="106"/>
    </location>
</feature>
<dbReference type="OrthoDB" id="199518at2157"/>
<dbReference type="RefSeq" id="WP_090311277.1">
    <property type="nucleotide sequence ID" value="NZ_FNFE01000007.1"/>
</dbReference>
<feature type="transmembrane region" description="Helical" evidence="1">
    <location>
        <begin position="113"/>
        <end position="130"/>
    </location>
</feature>
<feature type="transmembrane region" description="Helical" evidence="1">
    <location>
        <begin position="25"/>
        <end position="46"/>
    </location>
</feature>
<dbReference type="Proteomes" id="UP000198882">
    <property type="component" value="Unassembled WGS sequence"/>
</dbReference>
<reference evidence="3" key="1">
    <citation type="submission" date="2016-10" db="EMBL/GenBank/DDBJ databases">
        <authorList>
            <person name="Varghese N."/>
            <person name="Submissions S."/>
        </authorList>
    </citation>
    <scope>NUCLEOTIDE SEQUENCE [LARGE SCALE GENOMIC DNA]</scope>
    <source>
        <strain evidence="3">B4,CECT 8067,JCM 17497</strain>
    </source>
</reference>
<sequence length="188" mass="19892">MSTTTKNELESRYAGIKLEGQPHALSAWFVVALRFLLGGMILFAGLGKLAFVSGEPFDASGFLVHGVDPASPVSGLYAAMAESALLLDVINVVIPATQVLIGVALIAGGLLRLAALGGALQMFAFYLGGWEGQWLALFDSTLIYAVLFLALAAFGAGRILGADRYLENLRVGGQTLVEKYPKLRYVLG</sequence>
<keyword evidence="1" id="KW-1133">Transmembrane helix</keyword>
<gene>
    <name evidence="2" type="ORF">SAMN04515672_4161</name>
</gene>
<dbReference type="EMBL" id="FNFE01000007">
    <property type="protein sequence ID" value="SDK85819.1"/>
    <property type="molecule type" value="Genomic_DNA"/>
</dbReference>
<evidence type="ECO:0000256" key="1">
    <source>
        <dbReference type="SAM" id="Phobius"/>
    </source>
</evidence>
<name>A0A1G9FBN0_9EURY</name>
<feature type="transmembrane region" description="Helical" evidence="1">
    <location>
        <begin position="142"/>
        <end position="160"/>
    </location>
</feature>
<accession>A0A1G9FBN0</accession>
<keyword evidence="3" id="KW-1185">Reference proteome</keyword>
<evidence type="ECO:0000313" key="2">
    <source>
        <dbReference type="EMBL" id="SDK85819.1"/>
    </source>
</evidence>
<dbReference type="STRING" id="1095776.SAMN04515672_4161"/>